<feature type="region of interest" description="Disordered" evidence="1">
    <location>
        <begin position="1"/>
        <end position="26"/>
    </location>
</feature>
<dbReference type="SMART" id="SM00355">
    <property type="entry name" value="ZnF_C2H2"/>
    <property type="match status" value="3"/>
</dbReference>
<evidence type="ECO:0000256" key="1">
    <source>
        <dbReference type="SAM" id="MobiDB-lite"/>
    </source>
</evidence>
<feature type="domain" description="C2H2-type" evidence="2">
    <location>
        <begin position="388"/>
        <end position="433"/>
    </location>
</feature>
<organism evidence="3 4">
    <name type="scientific">Rhynchosporium agropyri</name>
    <dbReference type="NCBI Taxonomy" id="914238"/>
    <lineage>
        <taxon>Eukaryota</taxon>
        <taxon>Fungi</taxon>
        <taxon>Dikarya</taxon>
        <taxon>Ascomycota</taxon>
        <taxon>Pezizomycotina</taxon>
        <taxon>Leotiomycetes</taxon>
        <taxon>Helotiales</taxon>
        <taxon>Ploettnerulaceae</taxon>
        <taxon>Rhynchosporium</taxon>
    </lineage>
</organism>
<dbReference type="AlphaFoldDB" id="A0A1E1LHT5"/>
<dbReference type="Proteomes" id="UP000178912">
    <property type="component" value="Unassembled WGS sequence"/>
</dbReference>
<dbReference type="InterPro" id="IPR013087">
    <property type="entry name" value="Znf_C2H2_type"/>
</dbReference>
<evidence type="ECO:0000259" key="2">
    <source>
        <dbReference type="SMART" id="SM00355"/>
    </source>
</evidence>
<name>A0A1E1LHT5_9HELO</name>
<feature type="domain" description="C2H2-type" evidence="2">
    <location>
        <begin position="355"/>
        <end position="382"/>
    </location>
</feature>
<gene>
    <name evidence="3" type="ORF">RAG0_14661</name>
</gene>
<sequence>MSNSENQLGEGLAHLDGNSSNIDPSLEEFSFQGNALSQSIMSYQIQQHTLDRSSQESQQDPRIQNPTMQRFVEEPQRQFFTAPNLTQGLRGGKLHASLPISYLPRPSNQRMDSPSLSQGFTSVSESVESPRGEPDFYPESRYSVMDSQYSPQSFSNFQGGSTYQSYAFPPYHGSSCVTMDQVQSFADVGDAYYGNNDEQFEEIVMKGKYDMNSDQDHNHYHASIHTISEVQGYGYPSDEGIGYSVRDDASPEDDIFVDEVLPEMDVDGDMDDMDKEHIPVTPMSDAEYTPQSTRTRKRRVSPVGRPMAPSAKRNKVLKASAKSKGLVTCKFCNHASFKDTATLQRHMVSTHTRAYVCVFSFAGCPSTFASKNEWQRHVSSQHMNLEVWVCEQGACGNIHSKSGHLINGSNRNVSRGMEFNRKDLFTQHLRRMHVPVSVKRKKTGSDAGWEDTVRALQQTCLRMKRQAPTRLDCPVHDCLSHFEGTGCLDDRMEHVGKHLEEQAQGKLTFTQGDDVFLVEWALDEDIIEQKATGVFRLKVGGAGSGRRAVKMERMEVNMDHEEDAEGDDDDDE</sequence>
<protein>
    <recommendedName>
        <fullName evidence="2">C2H2-type domain-containing protein</fullName>
    </recommendedName>
</protein>
<evidence type="ECO:0000313" key="4">
    <source>
        <dbReference type="Proteomes" id="UP000178912"/>
    </source>
</evidence>
<feature type="domain" description="C2H2-type" evidence="2">
    <location>
        <begin position="327"/>
        <end position="351"/>
    </location>
</feature>
<evidence type="ECO:0000313" key="3">
    <source>
        <dbReference type="EMBL" id="CZT10081.1"/>
    </source>
</evidence>
<reference evidence="4" key="1">
    <citation type="submission" date="2016-03" db="EMBL/GenBank/DDBJ databases">
        <authorList>
            <person name="Guldener U."/>
        </authorList>
    </citation>
    <scope>NUCLEOTIDE SEQUENCE [LARGE SCALE GENOMIC DNA]</scope>
    <source>
        <strain evidence="4">04CH-RAC-A.6.1</strain>
    </source>
</reference>
<dbReference type="EMBL" id="FJUX01000123">
    <property type="protein sequence ID" value="CZT10081.1"/>
    <property type="molecule type" value="Genomic_DNA"/>
</dbReference>
<dbReference type="GO" id="GO:0003700">
    <property type="term" value="F:DNA-binding transcription factor activity"/>
    <property type="evidence" value="ECO:0007669"/>
    <property type="project" value="InterPro"/>
</dbReference>
<feature type="region of interest" description="Disordered" evidence="1">
    <location>
        <begin position="105"/>
        <end position="139"/>
    </location>
</feature>
<dbReference type="PANTHER" id="PTHR23225:SF2">
    <property type="entry name" value="AT09679P-RELATED"/>
    <property type="match status" value="1"/>
</dbReference>
<dbReference type="OrthoDB" id="5388486at2759"/>
<proteinExistence type="predicted"/>
<dbReference type="InterPro" id="IPR039970">
    <property type="entry name" value="TF_Grauzone"/>
</dbReference>
<keyword evidence="4" id="KW-1185">Reference proteome</keyword>
<accession>A0A1E1LHT5</accession>
<feature type="region of interest" description="Disordered" evidence="1">
    <location>
        <begin position="280"/>
        <end position="315"/>
    </location>
</feature>
<dbReference type="PANTHER" id="PTHR23225">
    <property type="entry name" value="ZINC FINGER PROTEIN"/>
    <property type="match status" value="1"/>
</dbReference>
<feature type="compositionally biased region" description="Polar residues" evidence="1">
    <location>
        <begin position="106"/>
        <end position="127"/>
    </location>
</feature>
<dbReference type="Gene3D" id="3.30.160.60">
    <property type="entry name" value="Classic Zinc Finger"/>
    <property type="match status" value="1"/>
</dbReference>